<evidence type="ECO:0000313" key="2">
    <source>
        <dbReference type="Proteomes" id="UP001185012"/>
    </source>
</evidence>
<name>A0ABU1ISS7_9BACL</name>
<dbReference type="Proteomes" id="UP001185012">
    <property type="component" value="Unassembled WGS sequence"/>
</dbReference>
<evidence type="ECO:0008006" key="3">
    <source>
        <dbReference type="Google" id="ProtNLM"/>
    </source>
</evidence>
<gene>
    <name evidence="1" type="ORF">JOE21_002835</name>
</gene>
<keyword evidence="2" id="KW-1185">Reference proteome</keyword>
<dbReference type="RefSeq" id="WP_309867250.1">
    <property type="nucleotide sequence ID" value="NZ_JAVDQG010000006.1"/>
</dbReference>
<dbReference type="EMBL" id="JAVDQG010000006">
    <property type="protein sequence ID" value="MDR6226825.1"/>
    <property type="molecule type" value="Genomic_DNA"/>
</dbReference>
<protein>
    <recommendedName>
        <fullName evidence="3">Transcription elongation factor 1 homolog</fullName>
    </recommendedName>
</protein>
<accession>A0ABU1ISS7</accession>
<reference evidence="1 2" key="1">
    <citation type="submission" date="2023-07" db="EMBL/GenBank/DDBJ databases">
        <title>Genomic Encyclopedia of Type Strains, Phase IV (KMG-IV): sequencing the most valuable type-strain genomes for metagenomic binning, comparative biology and taxonomic classification.</title>
        <authorList>
            <person name="Goeker M."/>
        </authorList>
    </citation>
    <scope>NUCLEOTIDE SEQUENCE [LARGE SCALE GENOMIC DNA]</scope>
    <source>
        <strain evidence="1 2">DSM 45903</strain>
    </source>
</reference>
<sequence>MSRNEWYKLIGEIHDNLPDVPSLQCPHCGQKKVDFQYMGDPKTRIGFLVIWCNACLHGIHISRAIAPEQAKMLSFDDKEEFKKRVPDFTQII</sequence>
<organism evidence="1 2">
    <name type="scientific">Desmospora profundinema</name>
    <dbReference type="NCBI Taxonomy" id="1571184"/>
    <lineage>
        <taxon>Bacteria</taxon>
        <taxon>Bacillati</taxon>
        <taxon>Bacillota</taxon>
        <taxon>Bacilli</taxon>
        <taxon>Bacillales</taxon>
        <taxon>Thermoactinomycetaceae</taxon>
        <taxon>Desmospora</taxon>
    </lineage>
</organism>
<proteinExistence type="predicted"/>
<evidence type="ECO:0000313" key="1">
    <source>
        <dbReference type="EMBL" id="MDR6226825.1"/>
    </source>
</evidence>
<comment type="caution">
    <text evidence="1">The sequence shown here is derived from an EMBL/GenBank/DDBJ whole genome shotgun (WGS) entry which is preliminary data.</text>
</comment>